<evidence type="ECO:0000313" key="1">
    <source>
        <dbReference type="EMBL" id="GCE21666.1"/>
    </source>
</evidence>
<dbReference type="AlphaFoldDB" id="A0A402ARD1"/>
<sequence length="147" mass="16448">MGEKLVRLEDVNAELLELVHKSVEMGLASIEGNEDLIPVLNIKSTMIVLQTDSLDEARDAVQNVLDSSAVEHGVLLYNCYATLEGGLQARALLAEAYERNKDLCLRFAQYYRPSRRASFLNRSQPLERIGELTFVPLCDNAENDFCA</sequence>
<reference evidence="2" key="1">
    <citation type="submission" date="2018-12" db="EMBL/GenBank/DDBJ databases">
        <title>Tengunoibacter tsumagoiensis gen. nov., sp. nov., Dictyobacter kobayashii sp. nov., D. alpinus sp. nov., and D. joshuensis sp. nov. and description of Dictyobacteraceae fam. nov. within the order Ktedonobacterales isolated from Tengu-no-mugimeshi.</title>
        <authorList>
            <person name="Wang C.M."/>
            <person name="Zheng Y."/>
            <person name="Sakai Y."/>
            <person name="Toyoda A."/>
            <person name="Minakuchi Y."/>
            <person name="Abe K."/>
            <person name="Yokota A."/>
            <person name="Yabe S."/>
        </authorList>
    </citation>
    <scope>NUCLEOTIDE SEQUENCE [LARGE SCALE GENOMIC DNA]</scope>
    <source>
        <strain evidence="2">Uno11</strain>
    </source>
</reference>
<gene>
    <name evidence="1" type="ORF">KDK_54660</name>
</gene>
<proteinExistence type="predicted"/>
<protein>
    <submittedName>
        <fullName evidence="1">Uncharacterized protein</fullName>
    </submittedName>
</protein>
<comment type="caution">
    <text evidence="1">The sequence shown here is derived from an EMBL/GenBank/DDBJ whole genome shotgun (WGS) entry which is preliminary data.</text>
</comment>
<name>A0A402ARD1_9CHLR</name>
<evidence type="ECO:0000313" key="2">
    <source>
        <dbReference type="Proteomes" id="UP000287188"/>
    </source>
</evidence>
<accession>A0A402ARD1</accession>
<keyword evidence="2" id="KW-1185">Reference proteome</keyword>
<dbReference type="Proteomes" id="UP000287188">
    <property type="component" value="Unassembled WGS sequence"/>
</dbReference>
<dbReference type="EMBL" id="BIFS01000001">
    <property type="protein sequence ID" value="GCE21666.1"/>
    <property type="molecule type" value="Genomic_DNA"/>
</dbReference>
<organism evidence="1 2">
    <name type="scientific">Dictyobacter kobayashii</name>
    <dbReference type="NCBI Taxonomy" id="2014872"/>
    <lineage>
        <taxon>Bacteria</taxon>
        <taxon>Bacillati</taxon>
        <taxon>Chloroflexota</taxon>
        <taxon>Ktedonobacteria</taxon>
        <taxon>Ktedonobacterales</taxon>
        <taxon>Dictyobacteraceae</taxon>
        <taxon>Dictyobacter</taxon>
    </lineage>
</organism>